<evidence type="ECO:0000313" key="4">
    <source>
        <dbReference type="Proteomes" id="UP001549366"/>
    </source>
</evidence>
<dbReference type="RefSeq" id="WP_354011419.1">
    <property type="nucleotide sequence ID" value="NZ_JBEWTA010000002.1"/>
</dbReference>
<feature type="compositionally biased region" description="Basic residues" evidence="1">
    <location>
        <begin position="381"/>
        <end position="390"/>
    </location>
</feature>
<feature type="region of interest" description="Disordered" evidence="1">
    <location>
        <begin position="303"/>
        <end position="333"/>
    </location>
</feature>
<comment type="caution">
    <text evidence="3">The sequence shown here is derived from an EMBL/GenBank/DDBJ whole genome shotgun (WGS) entry which is preliminary data.</text>
</comment>
<feature type="region of interest" description="Disordered" evidence="1">
    <location>
        <begin position="368"/>
        <end position="390"/>
    </location>
</feature>
<keyword evidence="4" id="KW-1185">Reference proteome</keyword>
<evidence type="ECO:0000259" key="2">
    <source>
        <dbReference type="Pfam" id="PF11740"/>
    </source>
</evidence>
<dbReference type="Pfam" id="PF11740">
    <property type="entry name" value="KfrA_N"/>
    <property type="match status" value="1"/>
</dbReference>
<accession>A0ABV2SPA6</accession>
<organism evidence="3 4">
    <name type="scientific">Endozoicomonas lisbonensis</name>
    <dbReference type="NCBI Taxonomy" id="3120522"/>
    <lineage>
        <taxon>Bacteria</taxon>
        <taxon>Pseudomonadati</taxon>
        <taxon>Pseudomonadota</taxon>
        <taxon>Gammaproteobacteria</taxon>
        <taxon>Oceanospirillales</taxon>
        <taxon>Endozoicomonadaceae</taxon>
        <taxon>Endozoicomonas</taxon>
    </lineage>
</organism>
<feature type="compositionally biased region" description="Basic and acidic residues" evidence="1">
    <location>
        <begin position="342"/>
        <end position="359"/>
    </location>
</feature>
<dbReference type="SUPFAM" id="SSF90257">
    <property type="entry name" value="Myosin rod fragments"/>
    <property type="match status" value="1"/>
</dbReference>
<dbReference type="Proteomes" id="UP001549366">
    <property type="component" value="Unassembled WGS sequence"/>
</dbReference>
<dbReference type="InterPro" id="IPR021104">
    <property type="entry name" value="KfrA_DNA-bd_N"/>
</dbReference>
<feature type="region of interest" description="Disordered" evidence="1">
    <location>
        <begin position="1"/>
        <end position="20"/>
    </location>
</feature>
<dbReference type="EMBL" id="JBEWTB010000003">
    <property type="protein sequence ID" value="MET4759607.1"/>
    <property type="molecule type" value="Genomic_DNA"/>
</dbReference>
<protein>
    <submittedName>
        <fullName evidence="3">Chromosome segregation ATPase</fullName>
    </submittedName>
</protein>
<dbReference type="Gene3D" id="1.10.287.1490">
    <property type="match status" value="1"/>
</dbReference>
<feature type="compositionally biased region" description="Polar residues" evidence="1">
    <location>
        <begin position="311"/>
        <end position="333"/>
    </location>
</feature>
<name>A0ABV2SPA6_9GAMM</name>
<evidence type="ECO:0000256" key="1">
    <source>
        <dbReference type="SAM" id="MobiDB-lite"/>
    </source>
</evidence>
<proteinExistence type="predicted"/>
<reference evidence="3 4" key="1">
    <citation type="submission" date="2024-06" db="EMBL/GenBank/DDBJ databases">
        <title>Genomic Encyclopedia of Type Strains, Phase V (KMG-V): Genome sequencing to study the core and pangenomes of soil and plant-associated prokaryotes.</title>
        <authorList>
            <person name="Whitman W."/>
        </authorList>
    </citation>
    <scope>NUCLEOTIDE SEQUENCE [LARGE SCALE GENOMIC DNA]</scope>
    <source>
        <strain evidence="3 4">NE40</strain>
    </source>
</reference>
<feature type="domain" description="KfrA N-terminal DNA-binding" evidence="2">
    <location>
        <begin position="28"/>
        <end position="139"/>
    </location>
</feature>
<feature type="region of interest" description="Disordered" evidence="1">
    <location>
        <begin position="340"/>
        <end position="359"/>
    </location>
</feature>
<gene>
    <name evidence="3" type="ORF">V5J35_004926</name>
</gene>
<sequence length="390" mass="45115">MSESKEISIQESPIERKRREAKDAFRHKAWEACEKFDMEGITFTHQDIRKYVGYGSLTDIGFVVRDYRREKKLKQVQHIAVPENLKRLGDRILQEYWADAEREASHKVEAVEEKARQDKTLDEELISTIRIEKDELQAKVNDLTTTNSNQAEQIKTLTEYKFEAVGKLASLEERIKSAKEHYRQLNDSYQAEQNQVEHLKTQLNTRTTELRQQQAALKDAETARTTLSEQVSQLNINLSERAAVIAELEDKLTRRGERCDELEAQKTELQGKITSLEEDKTAWTDRERDYLKEINVLEKQQASAETELKSTKGSLQKSEALNRSQAKQLSTLTADHATIAEQMKELERQKATHDEAYQATLKELDTTRAELNQAKAELKEARKKPKKKEP</sequence>
<evidence type="ECO:0000313" key="3">
    <source>
        <dbReference type="EMBL" id="MET4759607.1"/>
    </source>
</evidence>